<dbReference type="CDD" id="cd08353">
    <property type="entry name" value="VOC_like"/>
    <property type="match status" value="1"/>
</dbReference>
<dbReference type="InterPro" id="IPR004360">
    <property type="entry name" value="Glyas_Fos-R_dOase_dom"/>
</dbReference>
<evidence type="ECO:0000313" key="4">
    <source>
        <dbReference type="Proteomes" id="UP000092598"/>
    </source>
</evidence>
<reference evidence="3 4" key="1">
    <citation type="submission" date="2016-07" db="EMBL/GenBank/DDBJ databases">
        <title>Enhancement of antibiotic productionsby engineered nitrateutilization in actinobacteria.</title>
        <authorList>
            <person name="Meng S.C."/>
        </authorList>
    </citation>
    <scope>NUCLEOTIDE SEQUENCE [LARGE SCALE GENOMIC DNA]</scope>
    <source>
        <strain evidence="3 4">NRRL 2936</strain>
    </source>
</reference>
<evidence type="ECO:0000256" key="2">
    <source>
        <dbReference type="SAM" id="MobiDB-lite"/>
    </source>
</evidence>
<dbReference type="AlphaFoldDB" id="A0A1B1MD22"/>
<dbReference type="Pfam" id="PF00903">
    <property type="entry name" value="Glyoxalase"/>
    <property type="match status" value="1"/>
</dbReference>
<keyword evidence="1" id="KW-0479">Metal-binding</keyword>
<dbReference type="GO" id="GO:0046872">
    <property type="term" value="F:metal ion binding"/>
    <property type="evidence" value="ECO:0007669"/>
    <property type="project" value="UniProtKB-KW"/>
</dbReference>
<feature type="region of interest" description="Disordered" evidence="2">
    <location>
        <begin position="137"/>
        <end position="236"/>
    </location>
</feature>
<dbReference type="PANTHER" id="PTHR43048">
    <property type="entry name" value="METHYLMALONYL-COA EPIMERASE"/>
    <property type="match status" value="1"/>
</dbReference>
<name>A0A1B1MD22_STRLN</name>
<proteinExistence type="predicted"/>
<sequence>MGHREGPFTLGPVDTLDRPPTIGGTGPVEADPPPTSVALLSVDHRIDETGTGVGVQPVGIGEDPYLRGLAPGDRLLGGNAPRPRHIAKILKRFPRSGGVEVDQSDRHERRHRHWQWHAPRSGEDRVVRPRIVVADHRTPPHQTTVTSRVVESTEQGTRGGDLAVAPPPEPRGHPAGKVTEHIAPEPIGSQMPRGTGEPAPLKVPQQLRDERGRRDGRPPDGVPDPHHARSDPPAEQRHLILRFFGVRRLRMSRTCHRLRPRDISGHHRPHTEEGETSMAIQRMDNVGIVVEDMDAAIAFFVELGMELEGRAEVTGPVADQCTGLEGVRCDVAMVRTPDGNSRLELSKYHTPAAISAGPRDRPHNILGTHRVMFAVDDIKDTIARLRPHGSEVLGDIARFEDSYLLCYVRGPEGIIIGLAEQLH</sequence>
<feature type="compositionally biased region" description="Basic and acidic residues" evidence="2">
    <location>
        <begin position="207"/>
        <end position="236"/>
    </location>
</feature>
<dbReference type="PANTHER" id="PTHR43048:SF5">
    <property type="entry name" value="BLR5325 PROTEIN"/>
    <property type="match status" value="1"/>
</dbReference>
<feature type="region of interest" description="Disordered" evidence="2">
    <location>
        <begin position="1"/>
        <end position="36"/>
    </location>
</feature>
<dbReference type="GO" id="GO:0004493">
    <property type="term" value="F:methylmalonyl-CoA epimerase activity"/>
    <property type="evidence" value="ECO:0007669"/>
    <property type="project" value="TreeGrafter"/>
</dbReference>
<dbReference type="InterPro" id="IPR029068">
    <property type="entry name" value="Glyas_Bleomycin-R_OHBP_Dase"/>
</dbReference>
<dbReference type="Proteomes" id="UP000092598">
    <property type="component" value="Chromosome"/>
</dbReference>
<protein>
    <submittedName>
        <fullName evidence="3">Uncharacterized protein</fullName>
    </submittedName>
</protein>
<dbReference type="GO" id="GO:0046491">
    <property type="term" value="P:L-methylmalonyl-CoA metabolic process"/>
    <property type="evidence" value="ECO:0007669"/>
    <property type="project" value="TreeGrafter"/>
</dbReference>
<dbReference type="SUPFAM" id="SSF54593">
    <property type="entry name" value="Glyoxalase/Bleomycin resistance protein/Dihydroxybiphenyl dioxygenase"/>
    <property type="match status" value="1"/>
</dbReference>
<dbReference type="Gene3D" id="3.10.180.10">
    <property type="entry name" value="2,3-Dihydroxybiphenyl 1,2-Dioxygenase, domain 1"/>
    <property type="match status" value="1"/>
</dbReference>
<dbReference type="InterPro" id="IPR037523">
    <property type="entry name" value="VOC_core"/>
</dbReference>
<dbReference type="STRING" id="1915.SLINC_4163"/>
<evidence type="ECO:0000313" key="3">
    <source>
        <dbReference type="EMBL" id="ANS66387.1"/>
    </source>
</evidence>
<organism evidence="3 4">
    <name type="scientific">Streptomyces lincolnensis</name>
    <dbReference type="NCBI Taxonomy" id="1915"/>
    <lineage>
        <taxon>Bacteria</taxon>
        <taxon>Bacillati</taxon>
        <taxon>Actinomycetota</taxon>
        <taxon>Actinomycetes</taxon>
        <taxon>Kitasatosporales</taxon>
        <taxon>Streptomycetaceae</taxon>
        <taxon>Streptomyces</taxon>
    </lineage>
</organism>
<dbReference type="PROSITE" id="PS51819">
    <property type="entry name" value="VOC"/>
    <property type="match status" value="1"/>
</dbReference>
<dbReference type="PATRIC" id="fig|1915.4.peg.4604"/>
<evidence type="ECO:0000256" key="1">
    <source>
        <dbReference type="ARBA" id="ARBA00022723"/>
    </source>
</evidence>
<gene>
    <name evidence="3" type="ORF">SLINC_4163</name>
</gene>
<accession>A0A1B1MD22</accession>
<dbReference type="KEGG" id="sls:SLINC_4163"/>
<keyword evidence="4" id="KW-1185">Reference proteome</keyword>
<feature type="compositionally biased region" description="Low complexity" evidence="2">
    <location>
        <begin position="143"/>
        <end position="154"/>
    </location>
</feature>
<dbReference type="InterPro" id="IPR051785">
    <property type="entry name" value="MMCE/EMCE_epimerase"/>
</dbReference>
<dbReference type="EMBL" id="CP016438">
    <property type="protein sequence ID" value="ANS66387.1"/>
    <property type="molecule type" value="Genomic_DNA"/>
</dbReference>